<sequence length="747" mass="86381">MTGLPKLPGLTFTDPTITNFKLSHTLDTCAGYSLPKSNYLGIGGRELEINTAKYITKSDPVRYDPSLTYGRTRAAALPQFTPHYVHYDAKCLTFRAFFKQTVVESPLEHYRIRQVNLIYFLSDDTIVVIEPKTPNAGMDQGKLVRRARIPKNNRGEYWTWKDLGIGKDIAIHGTVYHTVDCDIFTREYMASQGLIMGDPEEMPFDPYTMERALKKPITTTRTPPADNKLRRFLEYDRQILKFNAVWDDRDSEHGELRKFDILYFLSDDTICVKEIHTKNDGRDPFPLLLRRTKIPKIYTDIPINYPALYLELSDAEVTEFYQPIDFKVGDTIFILGRKMLLYDCDSYTRNYYSKALCIEQKPAMPIEQAKPPPLEHPMPPHDGIGSLEDSLQNTLSFMPKPPRKDVIRQISNANKFLRYEMVMENIHPEDTIRKFLLLYSLGDGTCKIHEPPISNSGIIGGKYLRATHLVKPGSDPLDPTYYTPGDFYIGAVITVFQQRFIITGADLYVYRYMQANPEKFPCCVIENMRNYMFHKGYLKEDIKDQIQESLEQEKKEERDAIGQDIEEKKTTMEVCYGMKTPVDEEYERMKKAELAEAYERSIEHTSWVPPHGIKPIDQPCPFEINVGKVEEEICEEPTEGEVYTPKHIDTPEEKLKKYYSNILKKHHDICEKGNTVECKDPDELEGQERPPKTGPLMVNPPELPPNPCNIRKVRFNVEMDRCARGREDLCDMKREKTTCDCTDYKKS</sequence>
<keyword evidence="4" id="KW-0206">Cytoskeleton</keyword>
<keyword evidence="5" id="KW-0966">Cell projection</keyword>
<reference evidence="8 9" key="1">
    <citation type="journal article" date="2021" name="BMC Biol.">
        <title>Horizontally acquired antibacterial genes associated with adaptive radiation of ladybird beetles.</title>
        <authorList>
            <person name="Li H.S."/>
            <person name="Tang X.F."/>
            <person name="Huang Y.H."/>
            <person name="Xu Z.Y."/>
            <person name="Chen M.L."/>
            <person name="Du X.Y."/>
            <person name="Qiu B.Y."/>
            <person name="Chen P.T."/>
            <person name="Zhang W."/>
            <person name="Slipinski A."/>
            <person name="Escalona H.E."/>
            <person name="Waterhouse R.M."/>
            <person name="Zwick A."/>
            <person name="Pang H."/>
        </authorList>
    </citation>
    <scope>NUCLEOTIDE SEQUENCE [LARGE SCALE GENOMIC DNA]</scope>
    <source>
        <strain evidence="8">SYSU2018</strain>
    </source>
</reference>
<dbReference type="Proteomes" id="UP001516400">
    <property type="component" value="Unassembled WGS sequence"/>
</dbReference>
<dbReference type="FunFam" id="2.30.29.170:FF:000002">
    <property type="entry name" value="EF-hand domain (C-terminal) containing 1"/>
    <property type="match status" value="1"/>
</dbReference>
<accession>A0ABD2NWL2</accession>
<organism evidence="8 9">
    <name type="scientific">Cryptolaemus montrouzieri</name>
    <dbReference type="NCBI Taxonomy" id="559131"/>
    <lineage>
        <taxon>Eukaryota</taxon>
        <taxon>Metazoa</taxon>
        <taxon>Ecdysozoa</taxon>
        <taxon>Arthropoda</taxon>
        <taxon>Hexapoda</taxon>
        <taxon>Insecta</taxon>
        <taxon>Pterygota</taxon>
        <taxon>Neoptera</taxon>
        <taxon>Endopterygota</taxon>
        <taxon>Coleoptera</taxon>
        <taxon>Polyphaga</taxon>
        <taxon>Cucujiformia</taxon>
        <taxon>Coccinelloidea</taxon>
        <taxon>Coccinellidae</taxon>
        <taxon>Scymninae</taxon>
        <taxon>Scymnini</taxon>
        <taxon>Cryptolaemus</taxon>
    </lineage>
</organism>
<dbReference type="FunFam" id="2.30.29.170:FF:000001">
    <property type="entry name" value="EF-hand domain containing 1"/>
    <property type="match status" value="1"/>
</dbReference>
<evidence type="ECO:0000256" key="3">
    <source>
        <dbReference type="ARBA" id="ARBA00022737"/>
    </source>
</evidence>
<evidence type="ECO:0000256" key="4">
    <source>
        <dbReference type="ARBA" id="ARBA00023212"/>
    </source>
</evidence>
<dbReference type="PROSITE" id="PS51336">
    <property type="entry name" value="DM10"/>
    <property type="match status" value="3"/>
</dbReference>
<evidence type="ECO:0000256" key="2">
    <source>
        <dbReference type="ARBA" id="ARBA00022490"/>
    </source>
</evidence>
<dbReference type="FunFam" id="2.30.29.170:FF:000004">
    <property type="entry name" value="EF-hand domain containing 2"/>
    <property type="match status" value="1"/>
</dbReference>
<dbReference type="InterPro" id="IPR040193">
    <property type="entry name" value="EFHC1/EFHC2/EFHB"/>
</dbReference>
<dbReference type="AlphaFoldDB" id="A0ABD2NWL2"/>
<evidence type="ECO:0000313" key="9">
    <source>
        <dbReference type="Proteomes" id="UP001516400"/>
    </source>
</evidence>
<protein>
    <recommendedName>
        <fullName evidence="7">DM10 domain-containing protein</fullName>
    </recommendedName>
</protein>
<keyword evidence="3" id="KW-0677">Repeat</keyword>
<feature type="domain" description="DM10" evidence="7">
    <location>
        <begin position="413"/>
        <end position="517"/>
    </location>
</feature>
<evidence type="ECO:0000313" key="8">
    <source>
        <dbReference type="EMBL" id="KAL3282731.1"/>
    </source>
</evidence>
<evidence type="ECO:0000259" key="7">
    <source>
        <dbReference type="PROSITE" id="PS51336"/>
    </source>
</evidence>
<dbReference type="PANTHER" id="PTHR12086:SF9">
    <property type="entry name" value="EF-HAND DOMAIN-CONTAINING PROTEIN 1"/>
    <property type="match status" value="1"/>
</dbReference>
<proteinExistence type="predicted"/>
<dbReference type="GO" id="GO:0005930">
    <property type="term" value="C:axoneme"/>
    <property type="evidence" value="ECO:0007669"/>
    <property type="project" value="UniProtKB-SubCell"/>
</dbReference>
<keyword evidence="9" id="KW-1185">Reference proteome</keyword>
<comment type="caution">
    <text evidence="8">The sequence shown here is derived from an EMBL/GenBank/DDBJ whole genome shotgun (WGS) entry which is preliminary data.</text>
</comment>
<comment type="subcellular location">
    <subcellularLocation>
        <location evidence="1">Cytoplasm</location>
        <location evidence="1">Cytoskeleton</location>
        <location evidence="1">Cilium axoneme</location>
    </subcellularLocation>
</comment>
<keyword evidence="2" id="KW-0963">Cytoplasm</keyword>
<feature type="domain" description="DM10" evidence="7">
    <location>
        <begin position="88"/>
        <end position="193"/>
    </location>
</feature>
<dbReference type="PANTHER" id="PTHR12086">
    <property type="entry name" value="EF-HAND DOMAIN C-TERMINAL CONTAINING PROTEIN"/>
    <property type="match status" value="1"/>
</dbReference>
<name>A0ABD2NWL2_9CUCU</name>
<dbReference type="InterPro" id="IPR006602">
    <property type="entry name" value="DM10_dom"/>
</dbReference>
<dbReference type="Pfam" id="PF06565">
    <property type="entry name" value="DM10_dom"/>
    <property type="match status" value="3"/>
</dbReference>
<dbReference type="EMBL" id="JABFTP020000144">
    <property type="protein sequence ID" value="KAL3282731.1"/>
    <property type="molecule type" value="Genomic_DNA"/>
</dbReference>
<evidence type="ECO:0000256" key="1">
    <source>
        <dbReference type="ARBA" id="ARBA00004430"/>
    </source>
</evidence>
<dbReference type="Gene3D" id="2.30.29.170">
    <property type="match status" value="3"/>
</dbReference>
<evidence type="ECO:0000256" key="5">
    <source>
        <dbReference type="ARBA" id="ARBA00023273"/>
    </source>
</evidence>
<feature type="compositionally biased region" description="Basic and acidic residues" evidence="6">
    <location>
        <begin position="679"/>
        <end position="691"/>
    </location>
</feature>
<gene>
    <name evidence="8" type="ORF">HHI36_005902</name>
</gene>
<feature type="domain" description="DM10" evidence="7">
    <location>
        <begin position="236"/>
        <end position="356"/>
    </location>
</feature>
<feature type="region of interest" description="Disordered" evidence="6">
    <location>
        <begin position="679"/>
        <end position="705"/>
    </location>
</feature>
<evidence type="ECO:0000256" key="6">
    <source>
        <dbReference type="SAM" id="MobiDB-lite"/>
    </source>
</evidence>
<dbReference type="SMART" id="SM00676">
    <property type="entry name" value="DM10"/>
    <property type="match status" value="3"/>
</dbReference>